<comment type="caution">
    <text evidence="1">The sequence shown here is derived from an EMBL/GenBank/DDBJ whole genome shotgun (WGS) entry which is preliminary data.</text>
</comment>
<reference evidence="1 2" key="1">
    <citation type="submission" date="2023-07" db="EMBL/GenBank/DDBJ databases">
        <title>Sequencing the genomes of 1000 actinobacteria strains.</title>
        <authorList>
            <person name="Klenk H.-P."/>
        </authorList>
    </citation>
    <scope>NUCLEOTIDE SEQUENCE [LARGE SCALE GENOMIC DNA]</scope>
    <source>
        <strain evidence="1 2">DSM 15539</strain>
    </source>
</reference>
<protein>
    <submittedName>
        <fullName evidence="1">Uncharacterized protein</fullName>
    </submittedName>
</protein>
<gene>
    <name evidence="1" type="ORF">J2S36_000259</name>
</gene>
<evidence type="ECO:0000313" key="2">
    <source>
        <dbReference type="Proteomes" id="UP001266099"/>
    </source>
</evidence>
<dbReference type="EMBL" id="JAVDUJ010000001">
    <property type="protein sequence ID" value="MDR6938716.1"/>
    <property type="molecule type" value="Genomic_DNA"/>
</dbReference>
<accession>A0ABU1T1I5</accession>
<name>A0ABU1T1I5_9ACTO</name>
<dbReference type="Proteomes" id="UP001266099">
    <property type="component" value="Unassembled WGS sequence"/>
</dbReference>
<sequence length="105" mass="12075">MKLKFDFDPHGCKAIFRKYAAHEAEIRNTVINQITQQIDTGFAKTKLATRLLSHELHVYECRVNIGKLPPIRAAFTVAKEHITVVYISINIQKSTFTKEITDFLK</sequence>
<organism evidence="1 2">
    <name type="scientific">Arcanobacterium hippocoleae</name>
    <dbReference type="NCBI Taxonomy" id="149017"/>
    <lineage>
        <taxon>Bacteria</taxon>
        <taxon>Bacillati</taxon>
        <taxon>Actinomycetota</taxon>
        <taxon>Actinomycetes</taxon>
        <taxon>Actinomycetales</taxon>
        <taxon>Actinomycetaceae</taxon>
        <taxon>Arcanobacterium</taxon>
    </lineage>
</organism>
<proteinExistence type="predicted"/>
<keyword evidence="2" id="KW-1185">Reference proteome</keyword>
<dbReference type="RefSeq" id="WP_309954745.1">
    <property type="nucleotide sequence ID" value="NZ_JAVDUJ010000001.1"/>
</dbReference>
<evidence type="ECO:0000313" key="1">
    <source>
        <dbReference type="EMBL" id="MDR6938716.1"/>
    </source>
</evidence>